<dbReference type="InterPro" id="IPR018488">
    <property type="entry name" value="cNMP-bd_CS"/>
</dbReference>
<keyword evidence="9 10" id="KW-0904">Protein phosphatase</keyword>
<name>K0S094_THAOC</name>
<dbReference type="AlphaFoldDB" id="K0S094"/>
<keyword evidence="4" id="KW-0479">Metal-binding</keyword>
<dbReference type="GO" id="GO:0004691">
    <property type="term" value="F:cAMP-dependent protein kinase activity"/>
    <property type="evidence" value="ECO:0007669"/>
    <property type="project" value="TreeGrafter"/>
</dbReference>
<dbReference type="SUPFAM" id="SSF81606">
    <property type="entry name" value="PP2C-like"/>
    <property type="match status" value="1"/>
</dbReference>
<keyword evidence="7 10" id="KW-0378">Hydrolase</keyword>
<evidence type="ECO:0000259" key="12">
    <source>
        <dbReference type="PROSITE" id="PS50042"/>
    </source>
</evidence>
<evidence type="ECO:0000256" key="1">
    <source>
        <dbReference type="ARBA" id="ARBA00004170"/>
    </source>
</evidence>
<dbReference type="OrthoDB" id="10264738at2759"/>
<evidence type="ECO:0000256" key="6">
    <source>
        <dbReference type="ARBA" id="ARBA00022777"/>
    </source>
</evidence>
<organism evidence="14 15">
    <name type="scientific">Thalassiosira oceanica</name>
    <name type="common">Marine diatom</name>
    <dbReference type="NCBI Taxonomy" id="159749"/>
    <lineage>
        <taxon>Eukaryota</taxon>
        <taxon>Sar</taxon>
        <taxon>Stramenopiles</taxon>
        <taxon>Ochrophyta</taxon>
        <taxon>Bacillariophyta</taxon>
        <taxon>Coscinodiscophyceae</taxon>
        <taxon>Thalassiosirophycidae</taxon>
        <taxon>Thalassiosirales</taxon>
        <taxon>Thalassiosiraceae</taxon>
        <taxon>Thalassiosira</taxon>
    </lineage>
</organism>
<dbReference type="InterPro" id="IPR000595">
    <property type="entry name" value="cNMP-bd_dom"/>
</dbReference>
<reference evidence="14 15" key="1">
    <citation type="journal article" date="2012" name="Genome Biol.">
        <title>Genome and low-iron response of an oceanic diatom adapted to chronic iron limitation.</title>
        <authorList>
            <person name="Lommer M."/>
            <person name="Specht M."/>
            <person name="Roy A.S."/>
            <person name="Kraemer L."/>
            <person name="Andreson R."/>
            <person name="Gutowska M.A."/>
            <person name="Wolf J."/>
            <person name="Bergner S.V."/>
            <person name="Schilhabel M.B."/>
            <person name="Klostermeier U.C."/>
            <person name="Beiko R.G."/>
            <person name="Rosenstiel P."/>
            <person name="Hippler M."/>
            <person name="Laroche J."/>
        </authorList>
    </citation>
    <scope>NUCLEOTIDE SEQUENCE [LARGE SCALE GENOMIC DNA]</scope>
    <source>
        <strain evidence="14 15">CCMP1005</strain>
    </source>
</reference>
<dbReference type="GO" id="GO:0046872">
    <property type="term" value="F:metal ion binding"/>
    <property type="evidence" value="ECO:0007669"/>
    <property type="project" value="UniProtKB-KW"/>
</dbReference>
<dbReference type="Gene3D" id="2.60.120.10">
    <property type="entry name" value="Jelly Rolls"/>
    <property type="match status" value="2"/>
</dbReference>
<dbReference type="PROSITE" id="PS01032">
    <property type="entry name" value="PPM_1"/>
    <property type="match status" value="1"/>
</dbReference>
<keyword evidence="8" id="KW-0067">ATP-binding</keyword>
<sequence>MGCNQSTSVTAKKRRPNGGPPIALTSHERSQRIESIKETRACGLGGISVRYAYLSQRGYYPDGAWISCMKCDSQTPRTRLNAGTRRPRRLFTQILDQNKANQDSYSVTHDFAGQTADAFFGVYDGHGRDGDKCAQFVRDTLPTLLAEGMTKARENNDGAELTKERKQAIILNAHRECNMKMHSQDDFDDSLSGTTSISVYLHGNTNRITVSNVGDSRTIIGRQMQTSEVENGSSSSGGALKAFALSRDQTPYRRDERVRIRRTGGRILSLDQIEGLEPIREDEKERDEKALMNGGGEDIILGEEIDESGDPPRVWSPNGDYPGTAFTRSIGDAIAEELGVHADPEMLSRELTPEDKIIVIASDGVFEFLTNQSVIDICAKFSDPLEACRAVVAESYELWLQYELRTDDITIICLFLDSVDASKILRGPLALSTTEMVGESLNKDDALVSGSTRPVRKNISLEKSRALEKMKAEMNSVHDVTTETEEDFDMEALFNEKTEEEKTCIAEAIRASVVFQKITNSQRELLYKVMEPMKVKAGQWIIKQGTLGDRFYIVQFGTFEVRIVSEGAEDAEGTGGNVVHVYEGSREKDQHPCFGELALMYSTPRAASIIAKTDGMLWALHRFAFKKVTAERGSREGAVEILKKIDQLKGFSPDGLEDLASYLCEAKYAKGDVLIRQGEVGESIFVMLPGGGAEDLVQTKEDGSDERTLSDNDYFGEEILEMRSQKRYGSTVKATGKISCWTLSRSDVKRASRRSSKE</sequence>
<dbReference type="Proteomes" id="UP000266841">
    <property type="component" value="Unassembled WGS sequence"/>
</dbReference>
<dbReference type="PROSITE" id="PS00888">
    <property type="entry name" value="CNMP_BINDING_1"/>
    <property type="match status" value="2"/>
</dbReference>
<feature type="domain" description="Cyclic nucleotide-binding" evidence="12">
    <location>
        <begin position="514"/>
        <end position="628"/>
    </location>
</feature>
<evidence type="ECO:0000256" key="5">
    <source>
        <dbReference type="ARBA" id="ARBA00022741"/>
    </source>
</evidence>
<dbReference type="PANTHER" id="PTHR24353:SF127">
    <property type="entry name" value="PROTEIN PHOSPHATASE 2C AND CYCLIC NUCLEOTIDE-BINDING_KINASE DOMAIN-CONTAINING PROTEIN"/>
    <property type="match status" value="1"/>
</dbReference>
<evidence type="ECO:0000256" key="10">
    <source>
        <dbReference type="RuleBase" id="RU003465"/>
    </source>
</evidence>
<keyword evidence="5" id="KW-0547">Nucleotide-binding</keyword>
<comment type="caution">
    <text evidence="14">The sequence shown here is derived from an EMBL/GenBank/DDBJ whole genome shotgun (WGS) entry which is preliminary data.</text>
</comment>
<dbReference type="GO" id="GO:0016020">
    <property type="term" value="C:membrane"/>
    <property type="evidence" value="ECO:0007669"/>
    <property type="project" value="UniProtKB-SubCell"/>
</dbReference>
<dbReference type="OMA" id="AHRKSWE"/>
<dbReference type="GO" id="GO:0005524">
    <property type="term" value="F:ATP binding"/>
    <property type="evidence" value="ECO:0007669"/>
    <property type="project" value="UniProtKB-KW"/>
</dbReference>
<evidence type="ECO:0000256" key="8">
    <source>
        <dbReference type="ARBA" id="ARBA00022840"/>
    </source>
</evidence>
<dbReference type="PROSITE" id="PS00889">
    <property type="entry name" value="CNMP_BINDING_2"/>
    <property type="match status" value="1"/>
</dbReference>
<evidence type="ECO:0000256" key="2">
    <source>
        <dbReference type="ARBA" id="ARBA00022527"/>
    </source>
</evidence>
<gene>
    <name evidence="14" type="ORF">THAOC_20233</name>
</gene>
<dbReference type="PROSITE" id="PS51746">
    <property type="entry name" value="PPM_2"/>
    <property type="match status" value="1"/>
</dbReference>
<proteinExistence type="inferred from homology"/>
<dbReference type="CDD" id="cd00038">
    <property type="entry name" value="CAP_ED"/>
    <property type="match status" value="2"/>
</dbReference>
<dbReference type="InterPro" id="IPR036457">
    <property type="entry name" value="PPM-type-like_dom_sf"/>
</dbReference>
<dbReference type="InterPro" id="IPR018490">
    <property type="entry name" value="cNMP-bd_dom_sf"/>
</dbReference>
<evidence type="ECO:0000256" key="9">
    <source>
        <dbReference type="ARBA" id="ARBA00022912"/>
    </source>
</evidence>
<comment type="similarity">
    <text evidence="10">Belongs to the PP2C family.</text>
</comment>
<dbReference type="SUPFAM" id="SSF51206">
    <property type="entry name" value="cAMP-binding domain-like"/>
    <property type="match status" value="2"/>
</dbReference>
<dbReference type="PANTHER" id="PTHR24353">
    <property type="entry name" value="CYCLIC NUCLEOTIDE-DEPENDENT PROTEIN KINASE"/>
    <property type="match status" value="1"/>
</dbReference>
<dbReference type="Pfam" id="PF00481">
    <property type="entry name" value="PP2C"/>
    <property type="match status" value="1"/>
</dbReference>
<evidence type="ECO:0000313" key="15">
    <source>
        <dbReference type="Proteomes" id="UP000266841"/>
    </source>
</evidence>
<dbReference type="PRINTS" id="PR00103">
    <property type="entry name" value="CAMPKINASE"/>
</dbReference>
<dbReference type="Pfam" id="PF00027">
    <property type="entry name" value="cNMP_binding"/>
    <property type="match status" value="2"/>
</dbReference>
<dbReference type="InterPro" id="IPR001932">
    <property type="entry name" value="PPM-type_phosphatase-like_dom"/>
</dbReference>
<dbReference type="CDD" id="cd00143">
    <property type="entry name" value="PP2Cc"/>
    <property type="match status" value="1"/>
</dbReference>
<feature type="domain" description="PPM-type phosphatase" evidence="13">
    <location>
        <begin position="88"/>
        <end position="416"/>
    </location>
</feature>
<keyword evidence="6" id="KW-0418">Kinase</keyword>
<dbReference type="PROSITE" id="PS50042">
    <property type="entry name" value="CNMP_BINDING_3"/>
    <property type="match status" value="2"/>
</dbReference>
<dbReference type="SMART" id="SM00100">
    <property type="entry name" value="cNMP"/>
    <property type="match status" value="2"/>
</dbReference>
<feature type="region of interest" description="Disordered" evidence="11">
    <location>
        <begin position="1"/>
        <end position="30"/>
    </location>
</feature>
<dbReference type="eggNOG" id="KOG0698">
    <property type="taxonomic scope" value="Eukaryota"/>
</dbReference>
<dbReference type="EMBL" id="AGNL01022744">
    <property type="protein sequence ID" value="EJK59523.1"/>
    <property type="molecule type" value="Genomic_DNA"/>
</dbReference>
<feature type="domain" description="Cyclic nucleotide-binding" evidence="12">
    <location>
        <begin position="647"/>
        <end position="750"/>
    </location>
</feature>
<keyword evidence="3" id="KW-0808">Transferase</keyword>
<evidence type="ECO:0000256" key="4">
    <source>
        <dbReference type="ARBA" id="ARBA00022723"/>
    </source>
</evidence>
<evidence type="ECO:0008006" key="16">
    <source>
        <dbReference type="Google" id="ProtNLM"/>
    </source>
</evidence>
<evidence type="ECO:0000256" key="11">
    <source>
        <dbReference type="SAM" id="MobiDB-lite"/>
    </source>
</evidence>
<dbReference type="InterPro" id="IPR000222">
    <property type="entry name" value="PP2C_BS"/>
</dbReference>
<evidence type="ECO:0000313" key="14">
    <source>
        <dbReference type="EMBL" id="EJK59523.1"/>
    </source>
</evidence>
<dbReference type="InterPro" id="IPR014710">
    <property type="entry name" value="RmlC-like_jellyroll"/>
</dbReference>
<feature type="compositionally biased region" description="Polar residues" evidence="11">
    <location>
        <begin position="1"/>
        <end position="10"/>
    </location>
</feature>
<keyword evidence="2" id="KW-0723">Serine/threonine-protein kinase</keyword>
<dbReference type="eggNOG" id="KOG1113">
    <property type="taxonomic scope" value="Eukaryota"/>
</dbReference>
<dbReference type="SMART" id="SM00332">
    <property type="entry name" value="PP2Cc"/>
    <property type="match status" value="1"/>
</dbReference>
<dbReference type="Gene3D" id="3.60.40.10">
    <property type="entry name" value="PPM-type phosphatase domain"/>
    <property type="match status" value="1"/>
</dbReference>
<evidence type="ECO:0000256" key="7">
    <source>
        <dbReference type="ARBA" id="ARBA00022801"/>
    </source>
</evidence>
<protein>
    <recommendedName>
        <fullName evidence="16">cGMP-dependent protein kinase</fullName>
    </recommendedName>
</protein>
<dbReference type="GO" id="GO:0005952">
    <property type="term" value="C:cAMP-dependent protein kinase complex"/>
    <property type="evidence" value="ECO:0007669"/>
    <property type="project" value="TreeGrafter"/>
</dbReference>
<dbReference type="GO" id="GO:0004721">
    <property type="term" value="F:phosphoprotein phosphatase activity"/>
    <property type="evidence" value="ECO:0007669"/>
    <property type="project" value="UniProtKB-KW"/>
</dbReference>
<keyword evidence="15" id="KW-1185">Reference proteome</keyword>
<comment type="subcellular location">
    <subcellularLocation>
        <location evidence="1">Membrane</location>
        <topology evidence="1">Peripheral membrane protein</topology>
    </subcellularLocation>
</comment>
<accession>K0S094</accession>
<evidence type="ECO:0000259" key="13">
    <source>
        <dbReference type="PROSITE" id="PS51746"/>
    </source>
</evidence>
<evidence type="ECO:0000256" key="3">
    <source>
        <dbReference type="ARBA" id="ARBA00022679"/>
    </source>
</evidence>